<protein>
    <submittedName>
        <fullName evidence="1">Uncharacterized protein</fullName>
    </submittedName>
</protein>
<sequence>MAIVSTIRVRKTVVDHPEPPHVCRGTPENPCKFCGSTTGSRQKTSAARCDVARVCQDLAKQEANIVKSCFQFSDGYLAIATNFGKTSADRCTMLSRPVRPYSESAASKGE</sequence>
<proteinExistence type="predicted"/>
<keyword evidence="2" id="KW-1185">Reference proteome</keyword>
<gene>
    <name evidence="1" type="ORF">CSSPJE1EN2_LOCUS16100</name>
</gene>
<name>A0ABP1BF24_9BRYO</name>
<reference evidence="1" key="1">
    <citation type="submission" date="2024-03" db="EMBL/GenBank/DDBJ databases">
        <authorList>
            <consortium name="ELIXIR-Norway"/>
            <consortium name="Elixir Norway"/>
        </authorList>
    </citation>
    <scope>NUCLEOTIDE SEQUENCE</scope>
</reference>
<organism evidence="1 2">
    <name type="scientific">Sphagnum jensenii</name>
    <dbReference type="NCBI Taxonomy" id="128206"/>
    <lineage>
        <taxon>Eukaryota</taxon>
        <taxon>Viridiplantae</taxon>
        <taxon>Streptophyta</taxon>
        <taxon>Embryophyta</taxon>
        <taxon>Bryophyta</taxon>
        <taxon>Sphagnophytina</taxon>
        <taxon>Sphagnopsida</taxon>
        <taxon>Sphagnales</taxon>
        <taxon>Sphagnaceae</taxon>
        <taxon>Sphagnum</taxon>
    </lineage>
</organism>
<evidence type="ECO:0000313" key="1">
    <source>
        <dbReference type="EMBL" id="CAK9873628.1"/>
    </source>
</evidence>
<dbReference type="Proteomes" id="UP001497522">
    <property type="component" value="Chromosome 3"/>
</dbReference>
<dbReference type="EMBL" id="OZ023704">
    <property type="protein sequence ID" value="CAK9873628.1"/>
    <property type="molecule type" value="Genomic_DNA"/>
</dbReference>
<accession>A0ABP1BF24</accession>
<evidence type="ECO:0000313" key="2">
    <source>
        <dbReference type="Proteomes" id="UP001497522"/>
    </source>
</evidence>